<dbReference type="NCBIfam" id="NF006688">
    <property type="entry name" value="PRK09236.1"/>
    <property type="match status" value="1"/>
</dbReference>
<dbReference type="GO" id="GO:0005737">
    <property type="term" value="C:cytoplasm"/>
    <property type="evidence" value="ECO:0007669"/>
    <property type="project" value="TreeGrafter"/>
</dbReference>
<dbReference type="GO" id="GO:0006145">
    <property type="term" value="P:purine nucleobase catabolic process"/>
    <property type="evidence" value="ECO:0007669"/>
    <property type="project" value="TreeGrafter"/>
</dbReference>
<organism evidence="7 8">
    <name type="scientific">Flavobacterium phragmitis</name>
    <dbReference type="NCBI Taxonomy" id="739143"/>
    <lineage>
        <taxon>Bacteria</taxon>
        <taxon>Pseudomonadati</taxon>
        <taxon>Bacteroidota</taxon>
        <taxon>Flavobacteriia</taxon>
        <taxon>Flavobacteriales</taxon>
        <taxon>Flavobacteriaceae</taxon>
        <taxon>Flavobacterium</taxon>
    </lineage>
</organism>
<evidence type="ECO:0000313" key="7">
    <source>
        <dbReference type="EMBL" id="SFD40096.1"/>
    </source>
</evidence>
<dbReference type="CDD" id="cd01318">
    <property type="entry name" value="DHOase_IIb"/>
    <property type="match status" value="1"/>
</dbReference>
<dbReference type="STRING" id="739143.SAMN05216297_107266"/>
<feature type="domain" description="Amidohydrolase-related" evidence="6">
    <location>
        <begin position="52"/>
        <end position="427"/>
    </location>
</feature>
<evidence type="ECO:0000259" key="6">
    <source>
        <dbReference type="Pfam" id="PF01979"/>
    </source>
</evidence>
<dbReference type="PANTHER" id="PTHR43668:SF4">
    <property type="entry name" value="ALLANTOINASE"/>
    <property type="match status" value="1"/>
</dbReference>
<proteinExistence type="inferred from homology"/>
<dbReference type="GO" id="GO:0046872">
    <property type="term" value="F:metal ion binding"/>
    <property type="evidence" value="ECO:0007669"/>
    <property type="project" value="UniProtKB-KW"/>
</dbReference>
<name>A0A1I1S0L5_9FLAO</name>
<protein>
    <submittedName>
        <fullName evidence="7">Dihydroorotase</fullName>
    </submittedName>
</protein>
<dbReference type="Pfam" id="PF01979">
    <property type="entry name" value="Amidohydro_1"/>
    <property type="match status" value="1"/>
</dbReference>
<keyword evidence="5" id="KW-0378">Hydrolase</keyword>
<dbReference type="PROSITE" id="PS00483">
    <property type="entry name" value="DIHYDROOROTASE_2"/>
    <property type="match status" value="1"/>
</dbReference>
<dbReference type="InterPro" id="IPR006680">
    <property type="entry name" value="Amidohydro-rel"/>
</dbReference>
<dbReference type="AlphaFoldDB" id="A0A1I1S0L5"/>
<evidence type="ECO:0000256" key="1">
    <source>
        <dbReference type="ARBA" id="ARBA00001947"/>
    </source>
</evidence>
<dbReference type="Gene3D" id="3.20.20.140">
    <property type="entry name" value="Metal-dependent hydrolases"/>
    <property type="match status" value="1"/>
</dbReference>
<comment type="function">
    <text evidence="2">Catalyzes the reversible cyclization of carbamoyl aspartate to dihydroorotate.</text>
</comment>
<dbReference type="InterPro" id="IPR002195">
    <property type="entry name" value="Dihydroorotase_CS"/>
</dbReference>
<comment type="cofactor">
    <cofactor evidence="1">
        <name>Zn(2+)</name>
        <dbReference type="ChEBI" id="CHEBI:29105"/>
    </cofactor>
</comment>
<evidence type="ECO:0000313" key="8">
    <source>
        <dbReference type="Proteomes" id="UP000199672"/>
    </source>
</evidence>
<evidence type="ECO:0000256" key="4">
    <source>
        <dbReference type="ARBA" id="ARBA00022723"/>
    </source>
</evidence>
<evidence type="ECO:0000256" key="3">
    <source>
        <dbReference type="ARBA" id="ARBA00010286"/>
    </source>
</evidence>
<dbReference type="NCBIfam" id="TIGR00857">
    <property type="entry name" value="pyrC_multi"/>
    <property type="match status" value="1"/>
</dbReference>
<dbReference type="EMBL" id="FOMH01000007">
    <property type="protein sequence ID" value="SFD40096.1"/>
    <property type="molecule type" value="Genomic_DNA"/>
</dbReference>
<keyword evidence="8" id="KW-1185">Reference proteome</keyword>
<dbReference type="InterPro" id="IPR050138">
    <property type="entry name" value="DHOase/Allantoinase_Hydrolase"/>
</dbReference>
<dbReference type="Gene3D" id="2.30.40.10">
    <property type="entry name" value="Urease, subunit C, domain 1"/>
    <property type="match status" value="1"/>
</dbReference>
<dbReference type="SUPFAM" id="SSF51338">
    <property type="entry name" value="Composite domain of metallo-dependent hydrolases"/>
    <property type="match status" value="1"/>
</dbReference>
<accession>A0A1I1S0L5</accession>
<dbReference type="GO" id="GO:0004038">
    <property type="term" value="F:allantoinase activity"/>
    <property type="evidence" value="ECO:0007669"/>
    <property type="project" value="TreeGrafter"/>
</dbReference>
<comment type="similarity">
    <text evidence="3">Belongs to the metallo-dependent hydrolases superfamily. DHOase family. Class I DHOase subfamily.</text>
</comment>
<dbReference type="InterPro" id="IPR011059">
    <property type="entry name" value="Metal-dep_hydrolase_composite"/>
</dbReference>
<dbReference type="Proteomes" id="UP000199672">
    <property type="component" value="Unassembled WGS sequence"/>
</dbReference>
<dbReference type="InterPro" id="IPR032466">
    <property type="entry name" value="Metal_Hydrolase"/>
</dbReference>
<dbReference type="SUPFAM" id="SSF51556">
    <property type="entry name" value="Metallo-dependent hydrolases"/>
    <property type="match status" value="1"/>
</dbReference>
<reference evidence="8" key="1">
    <citation type="submission" date="2016-10" db="EMBL/GenBank/DDBJ databases">
        <authorList>
            <person name="Varghese N."/>
            <person name="Submissions S."/>
        </authorList>
    </citation>
    <scope>NUCLEOTIDE SEQUENCE [LARGE SCALE GENOMIC DNA]</scope>
    <source>
        <strain evidence="8">CGMCC 1.10370</strain>
    </source>
</reference>
<dbReference type="PANTHER" id="PTHR43668">
    <property type="entry name" value="ALLANTOINASE"/>
    <property type="match status" value="1"/>
</dbReference>
<keyword evidence="4" id="KW-0479">Metal-binding</keyword>
<sequence length="446" mass="49793">MNRILIKNAKIVNEGTIFEGDVLIENDLIVEIADSISLKTSDCIVVDAEGNYLMPGAIDDQVHFREPGLTHKGDIESESRAAVAGGITSFIEQPNTVPNAVTQEILEDKYQIASQKSFANYSFMMGATNDNLEEVLKTNPKNVAGIKIFLGSSTGNMLVDNEAVLEKIFSSTPMLIAVHCEDETTIKNNLAAFKEQYGDDVPVTAHNLIRSAEACYISSSKAVALAKRTGARLHIFHLSTAKEMELFTNKIPLEEKKITAEVCVHHLWFTDEDYKTKGNFIKWNPAVKTADDRAELWKALNDGRIDVIATDHAPHTKEEKQQSYLNAPSGGPLVQHAVVAMFEAHHQGKISVEKIVEKMCHNPAKLFKIEKRGFIKEGYYADLVIVNPSLPWSVKSDNILYKCGWSPFEGFTFKSRITHTFVNGELVYNNFKVKDTRAGKRLLFDR</sequence>
<dbReference type="RefSeq" id="WP_091494732.1">
    <property type="nucleotide sequence ID" value="NZ_FOMH01000007.1"/>
</dbReference>
<dbReference type="OrthoDB" id="9765462at2"/>
<evidence type="ECO:0000256" key="2">
    <source>
        <dbReference type="ARBA" id="ARBA00002368"/>
    </source>
</evidence>
<evidence type="ECO:0000256" key="5">
    <source>
        <dbReference type="ARBA" id="ARBA00022801"/>
    </source>
</evidence>
<gene>
    <name evidence="7" type="ORF">SAMN05216297_107266</name>
</gene>